<feature type="active site" description="Tele-AMP-histidine intermediate" evidence="2">
    <location>
        <position position="121"/>
    </location>
</feature>
<evidence type="ECO:0000256" key="4">
    <source>
        <dbReference type="PROSITE-ProRule" id="PRU00464"/>
    </source>
</evidence>
<gene>
    <name evidence="6" type="ORF">Gocc_1029</name>
</gene>
<comment type="caution">
    <text evidence="6">The sequence shown here is derived from an EMBL/GenBank/DDBJ whole genome shotgun (WGS) entry which is preliminary data.</text>
</comment>
<organism evidence="6 7">
    <name type="scientific">Gaiella occulta</name>
    <dbReference type="NCBI Taxonomy" id="1002870"/>
    <lineage>
        <taxon>Bacteria</taxon>
        <taxon>Bacillati</taxon>
        <taxon>Actinomycetota</taxon>
        <taxon>Thermoleophilia</taxon>
        <taxon>Gaiellales</taxon>
        <taxon>Gaiellaceae</taxon>
        <taxon>Gaiella</taxon>
    </lineage>
</organism>
<feature type="short sequence motif" description="Histidine triad motif" evidence="4">
    <location>
        <begin position="119"/>
        <end position="123"/>
    </location>
</feature>
<dbReference type="SUPFAM" id="SSF54197">
    <property type="entry name" value="HIT-like"/>
    <property type="match status" value="1"/>
</dbReference>
<dbReference type="InterPro" id="IPR036265">
    <property type="entry name" value="HIT-like_sf"/>
</dbReference>
<evidence type="ECO:0000256" key="2">
    <source>
        <dbReference type="PIRSR" id="PIRSR639383-1"/>
    </source>
</evidence>
<name>A0A7M2Z0A9_9ACTN</name>
<dbReference type="InterPro" id="IPR039383">
    <property type="entry name" value="FHIT"/>
</dbReference>
<dbReference type="PANTHER" id="PTHR42997">
    <property type="entry name" value="HIT FAMILY HYDROLASE"/>
    <property type="match status" value="1"/>
</dbReference>
<dbReference type="RefSeq" id="WP_114795455.1">
    <property type="nucleotide sequence ID" value="NZ_QQZY01000002.1"/>
</dbReference>
<evidence type="ECO:0000259" key="5">
    <source>
        <dbReference type="PROSITE" id="PS51084"/>
    </source>
</evidence>
<dbReference type="InterPro" id="IPR011146">
    <property type="entry name" value="HIT-like"/>
</dbReference>
<dbReference type="GO" id="GO:0016787">
    <property type="term" value="F:hydrolase activity"/>
    <property type="evidence" value="ECO:0007669"/>
    <property type="project" value="UniProtKB-KW"/>
</dbReference>
<keyword evidence="7" id="KW-1185">Reference proteome</keyword>
<keyword evidence="1" id="KW-0547">Nucleotide-binding</keyword>
<accession>A0A7M2Z0A9</accession>
<evidence type="ECO:0000256" key="1">
    <source>
        <dbReference type="ARBA" id="ARBA00022741"/>
    </source>
</evidence>
<evidence type="ECO:0000313" key="7">
    <source>
        <dbReference type="Proteomes" id="UP000254134"/>
    </source>
</evidence>
<dbReference type="InterPro" id="IPR052908">
    <property type="entry name" value="AP-4-A_phosphorylase"/>
</dbReference>
<feature type="binding site" evidence="3">
    <location>
        <position position="123"/>
    </location>
    <ligand>
        <name>substrate</name>
    </ligand>
</feature>
<reference evidence="6 7" key="1">
    <citation type="submission" date="2018-07" db="EMBL/GenBank/DDBJ databases">
        <title>High-quality-draft genome sequence of Gaiella occulta.</title>
        <authorList>
            <person name="Severino R."/>
            <person name="Froufe H.J.C."/>
            <person name="Rainey F.A."/>
            <person name="Barroso C."/>
            <person name="Albuquerque L."/>
            <person name="Lobo-Da-Cunha A."/>
            <person name="Da Costa M.S."/>
            <person name="Egas C."/>
        </authorList>
    </citation>
    <scope>NUCLEOTIDE SEQUENCE [LARGE SCALE GENOMIC DNA]</scope>
    <source>
        <strain evidence="6 7">F2-233</strain>
    </source>
</reference>
<feature type="domain" description="HIT" evidence="5">
    <location>
        <begin position="24"/>
        <end position="134"/>
    </location>
</feature>
<dbReference type="Proteomes" id="UP000254134">
    <property type="component" value="Unassembled WGS sequence"/>
</dbReference>
<protein>
    <submittedName>
        <fullName evidence="6">Diadenosine tetraphosphate (Ap4A) hydrolase</fullName>
    </submittedName>
</protein>
<keyword evidence="6" id="KW-0378">Hydrolase</keyword>
<feature type="binding site" evidence="3">
    <location>
        <position position="51"/>
    </location>
    <ligand>
        <name>substrate</name>
    </ligand>
</feature>
<proteinExistence type="predicted"/>
<dbReference type="AlphaFoldDB" id="A0A7M2Z0A9"/>
<dbReference type="OrthoDB" id="9784774at2"/>
<reference evidence="7" key="2">
    <citation type="journal article" date="2019" name="MicrobiologyOpen">
        <title>High-quality draft genome sequence of Gaiella occulta isolated from a 150 meter deep mineral water borehole and comparison with the genome sequences of other deep-branching lineages of the phylum Actinobacteria.</title>
        <authorList>
            <person name="Severino R."/>
            <person name="Froufe H.J.C."/>
            <person name="Barroso C."/>
            <person name="Albuquerque L."/>
            <person name="Lobo-da-Cunha A."/>
            <person name="da Costa M.S."/>
            <person name="Egas C."/>
        </authorList>
    </citation>
    <scope>NUCLEOTIDE SEQUENCE [LARGE SCALE GENOMIC DNA]</scope>
    <source>
        <strain evidence="7">F2-233</strain>
    </source>
</reference>
<dbReference type="CDD" id="cd01275">
    <property type="entry name" value="FHIT"/>
    <property type="match status" value="1"/>
</dbReference>
<dbReference type="PANTHER" id="PTHR42997:SF1">
    <property type="entry name" value="AP-4-A PHOSPHORYLASE"/>
    <property type="match status" value="1"/>
</dbReference>
<dbReference type="Gene3D" id="3.30.428.10">
    <property type="entry name" value="HIT-like"/>
    <property type="match status" value="1"/>
</dbReference>
<dbReference type="PROSITE" id="PS51084">
    <property type="entry name" value="HIT_2"/>
    <property type="match status" value="1"/>
</dbReference>
<sequence length="162" mass="17569">MTRQLWAPWRLEYVQGAGEQDGCVFCREAAGELAGASLVVHRDAHALALLNKYPYASGHLMIAPLRHTAALGDLSPAEAAAVHRLTVRALDALRTVYGPDAFNVGWNLGAVAGGSIAGHLHEHVVPRWSGDTNFMPVLADVKVLPEHLEVTRRRLVEAWPQG</sequence>
<dbReference type="EMBL" id="QQZY01000002">
    <property type="protein sequence ID" value="RDI75231.1"/>
    <property type="molecule type" value="Genomic_DNA"/>
</dbReference>
<dbReference type="Pfam" id="PF01230">
    <property type="entry name" value="HIT"/>
    <property type="match status" value="1"/>
</dbReference>
<evidence type="ECO:0000256" key="3">
    <source>
        <dbReference type="PIRSR" id="PIRSR639383-2"/>
    </source>
</evidence>
<dbReference type="GO" id="GO:0000166">
    <property type="term" value="F:nucleotide binding"/>
    <property type="evidence" value="ECO:0007669"/>
    <property type="project" value="UniProtKB-KW"/>
</dbReference>
<evidence type="ECO:0000313" key="6">
    <source>
        <dbReference type="EMBL" id="RDI75231.1"/>
    </source>
</evidence>